<feature type="non-terminal residue" evidence="1">
    <location>
        <position position="1"/>
    </location>
</feature>
<protein>
    <submittedName>
        <fullName evidence="1">Uncharacterized protein</fullName>
    </submittedName>
</protein>
<dbReference type="EMBL" id="UINC01083569">
    <property type="protein sequence ID" value="SVC29399.1"/>
    <property type="molecule type" value="Genomic_DNA"/>
</dbReference>
<proteinExistence type="predicted"/>
<dbReference type="Gene3D" id="2.70.70.10">
    <property type="entry name" value="Glucose Permease (Domain IIA)"/>
    <property type="match status" value="1"/>
</dbReference>
<dbReference type="AlphaFoldDB" id="A0A382KYK5"/>
<evidence type="ECO:0000313" key="1">
    <source>
        <dbReference type="EMBL" id="SVC29399.1"/>
    </source>
</evidence>
<sequence length="396" mass="44241">TTAAFVLPDISYFAENKSDRFLVDFEDIIAAHPHVGQRSPVPHNDSQVYFSNSDPRWLNAQRPSDYPPIYAVADGIIHQSDPPNYPYYNVIDHTNYDPPWWHVGYTISIRLATDGDVNVHFLYSMEPYVNLQDKPITFFEDFILVEDYQHVEKGDLLGYMYVSPFSERLSGPMSPHIAFGLMRDQQGPWDVYAPAIFTEDIVTQFADLYRNPSEGWNSSSWGNDWSRGRGVPTGMGWMIDAAENPFGDYPLDVLMYDGVRDRELDGTAHLDSTSLGFNQEDLIIGLEGHGDFLSDTYSFDTEWRSIVASLGGPAEFTQIVVEDNGQRESSMFSVSPDQNFALSASPSMSAGSRAFRVSDPENWGWAIAVASSNAAYRLPGEDIPEGSCPPGCPPLP</sequence>
<gene>
    <name evidence="1" type="ORF">METZ01_LOCUS282253</name>
</gene>
<organism evidence="1">
    <name type="scientific">marine metagenome</name>
    <dbReference type="NCBI Taxonomy" id="408172"/>
    <lineage>
        <taxon>unclassified sequences</taxon>
        <taxon>metagenomes</taxon>
        <taxon>ecological metagenomes</taxon>
    </lineage>
</organism>
<dbReference type="InterPro" id="IPR011055">
    <property type="entry name" value="Dup_hybrid_motif"/>
</dbReference>
<reference evidence="1" key="1">
    <citation type="submission" date="2018-05" db="EMBL/GenBank/DDBJ databases">
        <authorList>
            <person name="Lanie J.A."/>
            <person name="Ng W.-L."/>
            <person name="Kazmierczak K.M."/>
            <person name="Andrzejewski T.M."/>
            <person name="Davidsen T.M."/>
            <person name="Wayne K.J."/>
            <person name="Tettelin H."/>
            <person name="Glass J.I."/>
            <person name="Rusch D."/>
            <person name="Podicherti R."/>
            <person name="Tsui H.-C.T."/>
            <person name="Winkler M.E."/>
        </authorList>
    </citation>
    <scope>NUCLEOTIDE SEQUENCE</scope>
</reference>
<accession>A0A382KYK5</accession>
<name>A0A382KYK5_9ZZZZ</name>